<dbReference type="EMBL" id="AEVB01000020">
    <property type="protein sequence ID" value="EFW89086.1"/>
    <property type="molecule type" value="Genomic_DNA"/>
</dbReference>
<accession>E8JNS6</accession>
<comment type="caution">
    <text evidence="1">The sequence shown here is derived from an EMBL/GenBank/DDBJ whole genome shotgun (WGS) entry which is preliminary data.</text>
</comment>
<sequence length="59" mass="6409">MVTIRKAKVNDAKAILEFCYQIGSETDNLSYGSEGIGLSVGDEESILTEVQNADTSFFC</sequence>
<evidence type="ECO:0000313" key="2">
    <source>
        <dbReference type="Proteomes" id="UP000005699"/>
    </source>
</evidence>
<dbReference type="Gene3D" id="3.40.630.30">
    <property type="match status" value="1"/>
</dbReference>
<dbReference type="Proteomes" id="UP000005699">
    <property type="component" value="Unassembled WGS sequence"/>
</dbReference>
<protein>
    <recommendedName>
        <fullName evidence="3">N-acetyltransferase domain-containing protein</fullName>
    </recommendedName>
</protein>
<proteinExistence type="predicted"/>
<dbReference type="RefSeq" id="WP_004232113.1">
    <property type="nucleotide sequence ID" value="NZ_GL698429.1"/>
</dbReference>
<gene>
    <name evidence="1" type="ORF">HMPREF0819_0649</name>
</gene>
<organism evidence="1 2">
    <name type="scientific">Streptococcus equinus ATCC 9812</name>
    <dbReference type="NCBI Taxonomy" id="525379"/>
    <lineage>
        <taxon>Bacteria</taxon>
        <taxon>Bacillati</taxon>
        <taxon>Bacillota</taxon>
        <taxon>Bacilli</taxon>
        <taxon>Lactobacillales</taxon>
        <taxon>Streptococcaceae</taxon>
        <taxon>Streptococcus</taxon>
    </lineage>
</organism>
<dbReference type="HOGENOM" id="CLU_2958808_0_0_9"/>
<evidence type="ECO:0000313" key="1">
    <source>
        <dbReference type="EMBL" id="EFW89086.1"/>
    </source>
</evidence>
<reference evidence="1 2" key="1">
    <citation type="submission" date="2010-12" db="EMBL/GenBank/DDBJ databases">
        <authorList>
            <person name="Muzny D."/>
            <person name="Qin X."/>
            <person name="Deng J."/>
            <person name="Jiang H."/>
            <person name="Liu Y."/>
            <person name="Qu J."/>
            <person name="Song X.-Z."/>
            <person name="Zhang L."/>
            <person name="Thornton R."/>
            <person name="Coyle M."/>
            <person name="Francisco L."/>
            <person name="Jackson L."/>
            <person name="Javaid M."/>
            <person name="Korchina V."/>
            <person name="Kovar C."/>
            <person name="Mata R."/>
            <person name="Mathew T."/>
            <person name="Ngo R."/>
            <person name="Nguyen L."/>
            <person name="Nguyen N."/>
            <person name="Okwuonu G."/>
            <person name="Ongeri F."/>
            <person name="Pham C."/>
            <person name="Simmons D."/>
            <person name="Wilczek-Boney K."/>
            <person name="Hale W."/>
            <person name="Jakkamsetti A."/>
            <person name="Pham P."/>
            <person name="Ruth R."/>
            <person name="San Lucas F."/>
            <person name="Warren J."/>
            <person name="Zhang J."/>
            <person name="Zhao Z."/>
            <person name="Zhou C."/>
            <person name="Zhu D."/>
            <person name="Lee S."/>
            <person name="Bess C."/>
            <person name="Blankenburg K."/>
            <person name="Forbes L."/>
            <person name="Fu Q."/>
            <person name="Gubbala S."/>
            <person name="Hirani K."/>
            <person name="Jayaseelan J.C."/>
            <person name="Lara F."/>
            <person name="Munidasa M."/>
            <person name="Palculict T."/>
            <person name="Patil S."/>
            <person name="Pu L.-L."/>
            <person name="Saada N."/>
            <person name="Tang L."/>
            <person name="Weissenberger G."/>
            <person name="Zhu Y."/>
            <person name="Hemphill L."/>
            <person name="Shang Y."/>
            <person name="Youmans B."/>
            <person name="Ayvaz T."/>
            <person name="Ross M."/>
            <person name="Santibanez J."/>
            <person name="Aqrawi P."/>
            <person name="Gross S."/>
            <person name="Joshi V."/>
            <person name="Fowler G."/>
            <person name="Nazareth L."/>
            <person name="Reid J."/>
            <person name="Worley K."/>
            <person name="Petrosino J."/>
            <person name="Highlander S."/>
            <person name="Gibbs R."/>
        </authorList>
    </citation>
    <scope>NUCLEOTIDE SEQUENCE [LARGE SCALE GENOMIC DNA]</scope>
    <source>
        <strain evidence="1 2">ATCC 9812</strain>
    </source>
</reference>
<name>E8JNS6_STREI</name>
<dbReference type="AlphaFoldDB" id="E8JNS6"/>
<evidence type="ECO:0008006" key="3">
    <source>
        <dbReference type="Google" id="ProtNLM"/>
    </source>
</evidence>